<protein>
    <submittedName>
        <fullName evidence="1">Uncharacterized protein</fullName>
    </submittedName>
</protein>
<proteinExistence type="predicted"/>
<gene>
    <name evidence="1" type="ORF">UW57_C0014G0001</name>
</gene>
<evidence type="ECO:0000313" key="1">
    <source>
        <dbReference type="EMBL" id="KKT62642.1"/>
    </source>
</evidence>
<name>A0A0G1L230_9BACT</name>
<dbReference type="EMBL" id="LCIV01000014">
    <property type="protein sequence ID" value="KKT62642.1"/>
    <property type="molecule type" value="Genomic_DNA"/>
</dbReference>
<accession>A0A0G1L230</accession>
<sequence length="158" mass="16313">GFLAGANNALVVNANATANTLNIVGGNVGIGTTGPLATLHISSANQPTGGTHSTYGNLFVSSNDAFAIDKGGAISLGGFASTEIRTFARIQGKKENATDGNRRGYLAFETDDDDTLIERMRITSTGNVGIGTTTVSAKLHSLATTEQLRLGYDASNYN</sequence>
<dbReference type="Proteomes" id="UP000034652">
    <property type="component" value="Unassembled WGS sequence"/>
</dbReference>
<feature type="non-terminal residue" evidence="1">
    <location>
        <position position="1"/>
    </location>
</feature>
<dbReference type="STRING" id="1618646.UW57_C0014G0001"/>
<evidence type="ECO:0000313" key="2">
    <source>
        <dbReference type="Proteomes" id="UP000034652"/>
    </source>
</evidence>
<organism evidence="1 2">
    <name type="scientific">Candidatus Giovannonibacteria bacterium GW2011_GWA1_44_29</name>
    <dbReference type="NCBI Taxonomy" id="1618646"/>
    <lineage>
        <taxon>Bacteria</taxon>
        <taxon>Candidatus Giovannoniibacteriota</taxon>
    </lineage>
</organism>
<dbReference type="AlphaFoldDB" id="A0A0G1L230"/>
<reference evidence="1 2" key="1">
    <citation type="journal article" date="2015" name="Nature">
        <title>rRNA introns, odd ribosomes, and small enigmatic genomes across a large radiation of phyla.</title>
        <authorList>
            <person name="Brown C.T."/>
            <person name="Hug L.A."/>
            <person name="Thomas B.C."/>
            <person name="Sharon I."/>
            <person name="Castelle C.J."/>
            <person name="Singh A."/>
            <person name="Wilkins M.J."/>
            <person name="Williams K.H."/>
            <person name="Banfield J.F."/>
        </authorList>
    </citation>
    <scope>NUCLEOTIDE SEQUENCE [LARGE SCALE GENOMIC DNA]</scope>
</reference>
<comment type="caution">
    <text evidence="1">The sequence shown here is derived from an EMBL/GenBank/DDBJ whole genome shotgun (WGS) entry which is preliminary data.</text>
</comment>